<keyword evidence="2" id="KW-0067">ATP-binding</keyword>
<dbReference type="GO" id="GO:0051782">
    <property type="term" value="P:negative regulation of cell division"/>
    <property type="evidence" value="ECO:0007669"/>
    <property type="project" value="TreeGrafter"/>
</dbReference>
<evidence type="ECO:0000313" key="6">
    <source>
        <dbReference type="Proteomes" id="UP000326852"/>
    </source>
</evidence>
<keyword evidence="1" id="KW-0547">Nucleotide-binding</keyword>
<accession>A0A5N6MU79</accession>
<dbReference type="EMBL" id="VTFX01000001">
    <property type="protein sequence ID" value="KAD4060517.1"/>
    <property type="molecule type" value="Genomic_DNA"/>
</dbReference>
<dbReference type="Gene3D" id="3.40.50.300">
    <property type="entry name" value="P-loop containing nucleotide triphosphate hydrolases"/>
    <property type="match status" value="1"/>
</dbReference>
<dbReference type="InterPro" id="IPR027417">
    <property type="entry name" value="P-loop_NTPase"/>
</dbReference>
<dbReference type="Pfam" id="PF01656">
    <property type="entry name" value="CbiA"/>
    <property type="match status" value="1"/>
</dbReference>
<dbReference type="GO" id="GO:0009898">
    <property type="term" value="C:cytoplasmic side of plasma membrane"/>
    <property type="evidence" value="ECO:0007669"/>
    <property type="project" value="TreeGrafter"/>
</dbReference>
<evidence type="ECO:0000256" key="2">
    <source>
        <dbReference type="ARBA" id="ARBA00022840"/>
    </source>
</evidence>
<dbReference type="PANTHER" id="PTHR43384:SF6">
    <property type="entry name" value="SEPTUM SITE-DETERMINING PROTEIN MIND HOMOLOG, CHLOROPLASTIC"/>
    <property type="match status" value="1"/>
</dbReference>
<feature type="domain" description="CobQ/CobB/MinD/ParA nucleotide binding" evidence="4">
    <location>
        <begin position="162"/>
        <end position="368"/>
    </location>
</feature>
<dbReference type="InterPro" id="IPR050625">
    <property type="entry name" value="ParA/MinD_ATPase"/>
</dbReference>
<organism evidence="5 6">
    <name type="scientific">Arthrobacter yangruifuii</name>
    <dbReference type="NCBI Taxonomy" id="2606616"/>
    <lineage>
        <taxon>Bacteria</taxon>
        <taxon>Bacillati</taxon>
        <taxon>Actinomycetota</taxon>
        <taxon>Actinomycetes</taxon>
        <taxon>Micrococcales</taxon>
        <taxon>Micrococcaceae</taxon>
        <taxon>Arthrobacter</taxon>
    </lineage>
</organism>
<evidence type="ECO:0000256" key="1">
    <source>
        <dbReference type="ARBA" id="ARBA00022741"/>
    </source>
</evidence>
<dbReference type="Proteomes" id="UP000326852">
    <property type="component" value="Unassembled WGS sequence"/>
</dbReference>
<dbReference type="GO" id="GO:0016887">
    <property type="term" value="F:ATP hydrolysis activity"/>
    <property type="evidence" value="ECO:0007669"/>
    <property type="project" value="TreeGrafter"/>
</dbReference>
<reference evidence="5 6" key="1">
    <citation type="submission" date="2019-08" db="EMBL/GenBank/DDBJ databases">
        <title>Arthrobacter sp. nov., isolated from plateau pika and Tibetan wild ass.</title>
        <authorList>
            <person name="Ge Y."/>
        </authorList>
    </citation>
    <scope>NUCLEOTIDE SEQUENCE [LARGE SCALE GENOMIC DNA]</scope>
    <source>
        <strain evidence="5 6">785</strain>
    </source>
</reference>
<dbReference type="RefSeq" id="WP_152271638.1">
    <property type="nucleotide sequence ID" value="NZ_VTFX01000001.1"/>
</dbReference>
<evidence type="ECO:0000256" key="3">
    <source>
        <dbReference type="SAM" id="MobiDB-lite"/>
    </source>
</evidence>
<dbReference type="AlphaFoldDB" id="A0A5N6MU79"/>
<dbReference type="InterPro" id="IPR002586">
    <property type="entry name" value="CobQ/CobB/MinD/ParA_Nub-bd_dom"/>
</dbReference>
<protein>
    <submittedName>
        <fullName evidence="5">Chromosome partitioning protein</fullName>
    </submittedName>
</protein>
<proteinExistence type="predicted"/>
<dbReference type="GO" id="GO:0005829">
    <property type="term" value="C:cytosol"/>
    <property type="evidence" value="ECO:0007669"/>
    <property type="project" value="TreeGrafter"/>
</dbReference>
<evidence type="ECO:0000259" key="4">
    <source>
        <dbReference type="Pfam" id="PF01656"/>
    </source>
</evidence>
<dbReference type="GO" id="GO:0005524">
    <property type="term" value="F:ATP binding"/>
    <property type="evidence" value="ECO:0007669"/>
    <property type="project" value="UniProtKB-KW"/>
</dbReference>
<gene>
    <name evidence="5" type="ORF">GD627_05650</name>
</gene>
<name>A0A5N6MU79_9MICC</name>
<dbReference type="PANTHER" id="PTHR43384">
    <property type="entry name" value="SEPTUM SITE-DETERMINING PROTEIN MIND HOMOLOG, CHLOROPLASTIC-RELATED"/>
    <property type="match status" value="1"/>
</dbReference>
<feature type="region of interest" description="Disordered" evidence="3">
    <location>
        <begin position="121"/>
        <end position="160"/>
    </location>
</feature>
<keyword evidence="6" id="KW-1185">Reference proteome</keyword>
<evidence type="ECO:0000313" key="5">
    <source>
        <dbReference type="EMBL" id="KAD4060517.1"/>
    </source>
</evidence>
<sequence length="434" mass="44134">MNIPVATVGAATADALDGLERLQGPVTVVRRCTELTELIAVSQSGTVRAAVVADEAGDLTAALAERLAAAGVALVALADDPVLRQRLDALRIVNAPGGVHPGVLAEMISAAVQALEEPLDGPRTAAGNSFADPAASFGSGAADPGPEEAAEPDGRRGTVTAVWGPAGAPGRTTLAVNLAAEAAAAGAEVLLIDADTYGASVAVSLGLLDESAGLAQACRLADQGLLDDAALRRLSTGVSLRGRRLSVLTGVIRSDRWVELRPAALSGVLTAARRSADLTVVDCGFSLETDEELSFDTMAPRRNASTLLLLEAADTVYAVGTADSVGVPRLVRALSDLAEAVPGLEPRVVLNKVRASSVGRQPESQLRGVWERFGPGGGITAFLPADYAAADASLLSGTALLETAPGSPLRAAIAELAGVQTPRRRRGAPRIGAK</sequence>
<dbReference type="SUPFAM" id="SSF52540">
    <property type="entry name" value="P-loop containing nucleoside triphosphate hydrolases"/>
    <property type="match status" value="1"/>
</dbReference>
<comment type="caution">
    <text evidence="5">The sequence shown here is derived from an EMBL/GenBank/DDBJ whole genome shotgun (WGS) entry which is preliminary data.</text>
</comment>